<feature type="compositionally biased region" description="Acidic residues" evidence="1">
    <location>
        <begin position="61"/>
        <end position="74"/>
    </location>
</feature>
<name>A0ABY8EQ55_MALFU</name>
<feature type="region of interest" description="Disordered" evidence="1">
    <location>
        <begin position="53"/>
        <end position="107"/>
    </location>
</feature>
<dbReference type="EMBL" id="CP046235">
    <property type="protein sequence ID" value="WFD47646.1"/>
    <property type="molecule type" value="Genomic_DNA"/>
</dbReference>
<sequence length="163" mass="17763">MIATAGIERVVRLHFATPASIEHTAEDYDATRPKTRSRVRAVNTAAVVRAIRRSHRLGLDSDPESEMSVEDTEPNNDAPAAAEPEAPRRSPAGRRGEGQRTAAELADEEAIALFDELLREEESRTLFSTDRYLDSSDESSSGTSDTDPASPLASVHSVEEDDE</sequence>
<feature type="compositionally biased region" description="Low complexity" evidence="1">
    <location>
        <begin position="138"/>
        <end position="147"/>
    </location>
</feature>
<evidence type="ECO:0000313" key="2">
    <source>
        <dbReference type="EMBL" id="WFD47646.1"/>
    </source>
</evidence>
<organism evidence="2 3">
    <name type="scientific">Malassezia furfur</name>
    <name type="common">Pityriasis versicolor infection agent</name>
    <name type="synonym">Pityrosporum furfur</name>
    <dbReference type="NCBI Taxonomy" id="55194"/>
    <lineage>
        <taxon>Eukaryota</taxon>
        <taxon>Fungi</taxon>
        <taxon>Dikarya</taxon>
        <taxon>Basidiomycota</taxon>
        <taxon>Ustilaginomycotina</taxon>
        <taxon>Malasseziomycetes</taxon>
        <taxon>Malasseziales</taxon>
        <taxon>Malasseziaceae</taxon>
        <taxon>Malassezia</taxon>
    </lineage>
</organism>
<keyword evidence="3" id="KW-1185">Reference proteome</keyword>
<reference evidence="2 3" key="1">
    <citation type="journal article" date="2020" name="Elife">
        <title>Loss of centromere function drives karyotype evolution in closely related Malassezia species.</title>
        <authorList>
            <person name="Sankaranarayanan S.R."/>
            <person name="Ianiri G."/>
            <person name="Coelho M.A."/>
            <person name="Reza M.H."/>
            <person name="Thimmappa B.C."/>
            <person name="Ganguly P."/>
            <person name="Vadnala R.N."/>
            <person name="Sun S."/>
            <person name="Siddharthan R."/>
            <person name="Tellgren-Roth C."/>
            <person name="Dawson T.L."/>
            <person name="Heitman J."/>
            <person name="Sanyal K."/>
        </authorList>
    </citation>
    <scope>NUCLEOTIDE SEQUENCE [LARGE SCALE GENOMIC DNA]</scope>
    <source>
        <strain evidence="2">CBS14141</strain>
    </source>
</reference>
<gene>
    <name evidence="2" type="ORF">GLX27_002298</name>
</gene>
<protein>
    <submittedName>
        <fullName evidence="2">Uncharacterized protein</fullName>
    </submittedName>
</protein>
<evidence type="ECO:0000256" key="1">
    <source>
        <dbReference type="SAM" id="MobiDB-lite"/>
    </source>
</evidence>
<proteinExistence type="predicted"/>
<feature type="region of interest" description="Disordered" evidence="1">
    <location>
        <begin position="124"/>
        <end position="163"/>
    </location>
</feature>
<accession>A0ABY8EQ55</accession>
<evidence type="ECO:0000313" key="3">
    <source>
        <dbReference type="Proteomes" id="UP000818624"/>
    </source>
</evidence>
<dbReference type="Proteomes" id="UP000818624">
    <property type="component" value="Chromosome 2"/>
</dbReference>